<name>A0ABR2IKG0_9EUKA</name>
<feature type="compositionally biased region" description="Acidic residues" evidence="1">
    <location>
        <begin position="141"/>
        <end position="153"/>
    </location>
</feature>
<comment type="caution">
    <text evidence="2">The sequence shown here is derived from an EMBL/GenBank/DDBJ whole genome shotgun (WGS) entry which is preliminary data.</text>
</comment>
<evidence type="ECO:0000313" key="3">
    <source>
        <dbReference type="Proteomes" id="UP001470230"/>
    </source>
</evidence>
<feature type="region of interest" description="Disordered" evidence="1">
    <location>
        <begin position="118"/>
        <end position="180"/>
    </location>
</feature>
<feature type="compositionally biased region" description="Acidic residues" evidence="1">
    <location>
        <begin position="120"/>
        <end position="132"/>
    </location>
</feature>
<keyword evidence="3" id="KW-1185">Reference proteome</keyword>
<feature type="compositionally biased region" description="Acidic residues" evidence="1">
    <location>
        <begin position="165"/>
        <end position="180"/>
    </location>
</feature>
<accession>A0ABR2IKG0</accession>
<protein>
    <submittedName>
        <fullName evidence="2">Uncharacterized protein</fullName>
    </submittedName>
</protein>
<evidence type="ECO:0000313" key="2">
    <source>
        <dbReference type="EMBL" id="KAK8863540.1"/>
    </source>
</evidence>
<reference evidence="2 3" key="1">
    <citation type="submission" date="2024-04" db="EMBL/GenBank/DDBJ databases">
        <title>Tritrichomonas musculus Genome.</title>
        <authorList>
            <person name="Alves-Ferreira E."/>
            <person name="Grigg M."/>
            <person name="Lorenzi H."/>
            <person name="Galac M."/>
        </authorList>
    </citation>
    <scope>NUCLEOTIDE SEQUENCE [LARGE SCALE GENOMIC DNA]</scope>
    <source>
        <strain evidence="2 3">EAF2021</strain>
    </source>
</reference>
<dbReference type="EMBL" id="JAPFFF010000017">
    <property type="protein sequence ID" value="KAK8863540.1"/>
    <property type="molecule type" value="Genomic_DNA"/>
</dbReference>
<organism evidence="2 3">
    <name type="scientific">Tritrichomonas musculus</name>
    <dbReference type="NCBI Taxonomy" id="1915356"/>
    <lineage>
        <taxon>Eukaryota</taxon>
        <taxon>Metamonada</taxon>
        <taxon>Parabasalia</taxon>
        <taxon>Tritrichomonadida</taxon>
        <taxon>Tritrichomonadidae</taxon>
        <taxon>Tritrichomonas</taxon>
    </lineage>
</organism>
<sequence>MSSTASSTLEEPRYPEREFTVERISAKERNSGAINFKFIHEFRQSCFHFSFSLSQQRDLILLPPRSNIIQNIQEVSPNYQFPSCLSNKDLVVEKKVKKSAEDDESAKVIKFEYKKPTISLDEDVEEDQEDQEEGSKKDSDSENQEEYSEDDLIGDFNISQYNDNETGEDNDDDDGDDDDN</sequence>
<evidence type="ECO:0000256" key="1">
    <source>
        <dbReference type="SAM" id="MobiDB-lite"/>
    </source>
</evidence>
<proteinExistence type="predicted"/>
<dbReference type="Proteomes" id="UP001470230">
    <property type="component" value="Unassembled WGS sequence"/>
</dbReference>
<gene>
    <name evidence="2" type="ORF">M9Y10_011226</name>
</gene>